<dbReference type="AlphaFoldDB" id="A0A834WAN1"/>
<gene>
    <name evidence="1" type="ORF">G2W53_033007</name>
</gene>
<organism evidence="1 2">
    <name type="scientific">Senna tora</name>
    <dbReference type="NCBI Taxonomy" id="362788"/>
    <lineage>
        <taxon>Eukaryota</taxon>
        <taxon>Viridiplantae</taxon>
        <taxon>Streptophyta</taxon>
        <taxon>Embryophyta</taxon>
        <taxon>Tracheophyta</taxon>
        <taxon>Spermatophyta</taxon>
        <taxon>Magnoliopsida</taxon>
        <taxon>eudicotyledons</taxon>
        <taxon>Gunneridae</taxon>
        <taxon>Pentapetalae</taxon>
        <taxon>rosids</taxon>
        <taxon>fabids</taxon>
        <taxon>Fabales</taxon>
        <taxon>Fabaceae</taxon>
        <taxon>Caesalpinioideae</taxon>
        <taxon>Cassia clade</taxon>
        <taxon>Senna</taxon>
    </lineage>
</organism>
<reference evidence="1" key="1">
    <citation type="submission" date="2020-09" db="EMBL/GenBank/DDBJ databases">
        <title>Genome-Enabled Discovery of Anthraquinone Biosynthesis in Senna tora.</title>
        <authorList>
            <person name="Kang S.-H."/>
            <person name="Pandey R.P."/>
            <person name="Lee C.-M."/>
            <person name="Sim J.-S."/>
            <person name="Jeong J.-T."/>
            <person name="Choi B.-S."/>
            <person name="Jung M."/>
            <person name="Ginzburg D."/>
            <person name="Zhao K."/>
            <person name="Won S.Y."/>
            <person name="Oh T.-J."/>
            <person name="Yu Y."/>
            <person name="Kim N.-H."/>
            <person name="Lee O.R."/>
            <person name="Lee T.-H."/>
            <person name="Bashyal P."/>
            <person name="Kim T.-S."/>
            <person name="Lee W.-H."/>
            <person name="Kawkins C."/>
            <person name="Kim C.-K."/>
            <person name="Kim J.S."/>
            <person name="Ahn B.O."/>
            <person name="Rhee S.Y."/>
            <person name="Sohng J.K."/>
        </authorList>
    </citation>
    <scope>NUCLEOTIDE SEQUENCE</scope>
    <source>
        <tissue evidence="1">Leaf</tissue>
    </source>
</reference>
<sequence>MPMKLPLRAKKKGKVINKEWGFSKDPKYLHAPTPVEI</sequence>
<dbReference type="Proteomes" id="UP000634136">
    <property type="component" value="Unassembled WGS sequence"/>
</dbReference>
<evidence type="ECO:0000313" key="2">
    <source>
        <dbReference type="Proteomes" id="UP000634136"/>
    </source>
</evidence>
<proteinExistence type="predicted"/>
<comment type="caution">
    <text evidence="1">The sequence shown here is derived from an EMBL/GenBank/DDBJ whole genome shotgun (WGS) entry which is preliminary data.</text>
</comment>
<accession>A0A834WAN1</accession>
<keyword evidence="2" id="KW-1185">Reference proteome</keyword>
<dbReference type="EMBL" id="JAAIUW010000010">
    <property type="protein sequence ID" value="KAF7812031.1"/>
    <property type="molecule type" value="Genomic_DNA"/>
</dbReference>
<evidence type="ECO:0000313" key="1">
    <source>
        <dbReference type="EMBL" id="KAF7812031.1"/>
    </source>
</evidence>
<protein>
    <submittedName>
        <fullName evidence="1">Uncharacterized protein</fullName>
    </submittedName>
</protein>
<name>A0A834WAN1_9FABA</name>